<gene>
    <name evidence="2" type="ORF">S12H4_61087</name>
</gene>
<feature type="compositionally biased region" description="Polar residues" evidence="1">
    <location>
        <begin position="17"/>
        <end position="26"/>
    </location>
</feature>
<evidence type="ECO:0000313" key="2">
    <source>
        <dbReference type="EMBL" id="GAJ17889.1"/>
    </source>
</evidence>
<comment type="caution">
    <text evidence="2">The sequence shown here is derived from an EMBL/GenBank/DDBJ whole genome shotgun (WGS) entry which is preliminary data.</text>
</comment>
<proteinExistence type="predicted"/>
<organism evidence="2">
    <name type="scientific">marine sediment metagenome</name>
    <dbReference type="NCBI Taxonomy" id="412755"/>
    <lineage>
        <taxon>unclassified sequences</taxon>
        <taxon>metagenomes</taxon>
        <taxon>ecological metagenomes</taxon>
    </lineage>
</organism>
<protein>
    <submittedName>
        <fullName evidence="2">Uncharacterized protein</fullName>
    </submittedName>
</protein>
<reference evidence="2" key="1">
    <citation type="journal article" date="2014" name="Front. Microbiol.">
        <title>High frequency of phylogenetically diverse reductive dehalogenase-homologous genes in deep subseafloor sedimentary metagenomes.</title>
        <authorList>
            <person name="Kawai M."/>
            <person name="Futagami T."/>
            <person name="Toyoda A."/>
            <person name="Takaki Y."/>
            <person name="Nishi S."/>
            <person name="Hori S."/>
            <person name="Arai W."/>
            <person name="Tsubouchi T."/>
            <person name="Morono Y."/>
            <person name="Uchiyama I."/>
            <person name="Ito T."/>
            <person name="Fujiyama A."/>
            <person name="Inagaki F."/>
            <person name="Takami H."/>
        </authorList>
    </citation>
    <scope>NUCLEOTIDE SEQUENCE</scope>
    <source>
        <strain evidence="2">Expedition CK06-06</strain>
    </source>
</reference>
<dbReference type="AlphaFoldDB" id="X1UK46"/>
<accession>X1UK46</accession>
<sequence length="39" mass="4613">MNKYLVKKIEARSQNSGDRILNSVQHRVSKEEKKEIDKI</sequence>
<name>X1UK46_9ZZZZ</name>
<feature type="compositionally biased region" description="Basic and acidic residues" evidence="1">
    <location>
        <begin position="28"/>
        <end position="39"/>
    </location>
</feature>
<dbReference type="EMBL" id="BARW01040427">
    <property type="protein sequence ID" value="GAJ17889.1"/>
    <property type="molecule type" value="Genomic_DNA"/>
</dbReference>
<evidence type="ECO:0000256" key="1">
    <source>
        <dbReference type="SAM" id="MobiDB-lite"/>
    </source>
</evidence>
<feature type="region of interest" description="Disordered" evidence="1">
    <location>
        <begin position="17"/>
        <end position="39"/>
    </location>
</feature>